<dbReference type="Gene3D" id="3.90.226.10">
    <property type="entry name" value="2-enoyl-CoA Hydratase, Chain A, domain 1"/>
    <property type="match status" value="1"/>
</dbReference>
<evidence type="ECO:0000256" key="3">
    <source>
        <dbReference type="ARBA" id="ARBA00022670"/>
    </source>
</evidence>
<evidence type="ECO:0000256" key="5">
    <source>
        <dbReference type="ARBA" id="ARBA00022825"/>
    </source>
</evidence>
<evidence type="ECO:0000256" key="6">
    <source>
        <dbReference type="RuleBase" id="RU003567"/>
    </source>
</evidence>
<evidence type="ECO:0000256" key="7">
    <source>
        <dbReference type="SAM" id="MobiDB-lite"/>
    </source>
</evidence>
<reference evidence="8" key="1">
    <citation type="submission" date="2022-08" db="EMBL/GenBank/DDBJ databases">
        <title>Alicyclobacillus dauci DSM2870, complete genome.</title>
        <authorList>
            <person name="Wang Q."/>
            <person name="Cai R."/>
            <person name="Wang Z."/>
        </authorList>
    </citation>
    <scope>NUCLEOTIDE SEQUENCE</scope>
    <source>
        <strain evidence="8">DSM 28700</strain>
    </source>
</reference>
<dbReference type="SUPFAM" id="SSF52096">
    <property type="entry name" value="ClpP/crotonase"/>
    <property type="match status" value="1"/>
</dbReference>
<dbReference type="GO" id="GO:0006508">
    <property type="term" value="P:proteolysis"/>
    <property type="evidence" value="ECO:0007669"/>
    <property type="project" value="UniProtKB-KW"/>
</dbReference>
<evidence type="ECO:0000256" key="4">
    <source>
        <dbReference type="ARBA" id="ARBA00022801"/>
    </source>
</evidence>
<dbReference type="InterPro" id="IPR001907">
    <property type="entry name" value="ClpP"/>
</dbReference>
<evidence type="ECO:0000256" key="1">
    <source>
        <dbReference type="ARBA" id="ARBA00007039"/>
    </source>
</evidence>
<keyword evidence="4" id="KW-0378">Hydrolase</keyword>
<dbReference type="InterPro" id="IPR029045">
    <property type="entry name" value="ClpP/crotonase-like_dom_sf"/>
</dbReference>
<keyword evidence="5" id="KW-0720">Serine protease</keyword>
<dbReference type="InterPro" id="IPR023562">
    <property type="entry name" value="ClpP/TepA"/>
</dbReference>
<organism evidence="8 9">
    <name type="scientific">Alicyclobacillus dauci</name>
    <dbReference type="NCBI Taxonomy" id="1475485"/>
    <lineage>
        <taxon>Bacteria</taxon>
        <taxon>Bacillati</taxon>
        <taxon>Bacillota</taxon>
        <taxon>Bacilli</taxon>
        <taxon>Bacillales</taxon>
        <taxon>Alicyclobacillaceae</taxon>
        <taxon>Alicyclobacillus</taxon>
    </lineage>
</organism>
<dbReference type="RefSeq" id="WP_268046199.1">
    <property type="nucleotide sequence ID" value="NZ_CP104064.1"/>
</dbReference>
<keyword evidence="2" id="KW-0963">Cytoplasm</keyword>
<keyword evidence="3 8" id="KW-0645">Protease</keyword>
<dbReference type="EMBL" id="CP104064">
    <property type="protein sequence ID" value="WAH38612.1"/>
    <property type="molecule type" value="Genomic_DNA"/>
</dbReference>
<sequence>MTKHHKKFWSFRNDAATGSGELYLYGIIESETWWGDEITPNQFQADLNALGNVSQIDVYINSDGGDVFAGQAILSMLKRHPANVTVHIDGLAASIASVIAMAGDQVLMPRNAMMMVHNPWSFAFGNAADFRKLADDLDQIRESLIAAYQDKTGMDRDQLVALLDAETWLTADEAVQMGFADEIEQSKQISASVRNGRLLVNGQEMDLSRYRNVPRKVAAASVPSLEQIAEDPDGADDMAPLFTVGSDVQLTISPRIPGQSTGDVREVVLTYAYGILFDGMENDGIYHWYLESELASYVETQPESNARRNHQRMIVRDGMVPPDVSETLAPKDTAWTKPTLGDFTDKQWSDLSDDEKNHIAGHYAWAREMPPMTFADLKLPHHRPSDGAVVWEGVANAAARLPQSNIPEADIPKVQAELGKHYKQFGETPPWEQEDSSKDRLGSQRPNGSLSLFERRVKNNERRLVK</sequence>
<evidence type="ECO:0000256" key="2">
    <source>
        <dbReference type="ARBA" id="ARBA00022490"/>
    </source>
</evidence>
<accession>A0ABY6Z705</accession>
<dbReference type="CDD" id="cd07016">
    <property type="entry name" value="S14_ClpP_1"/>
    <property type="match status" value="1"/>
</dbReference>
<dbReference type="PRINTS" id="PR00127">
    <property type="entry name" value="CLPPROTEASEP"/>
</dbReference>
<dbReference type="GO" id="GO:0008233">
    <property type="term" value="F:peptidase activity"/>
    <property type="evidence" value="ECO:0007669"/>
    <property type="project" value="UniProtKB-KW"/>
</dbReference>
<evidence type="ECO:0000313" key="8">
    <source>
        <dbReference type="EMBL" id="WAH38612.1"/>
    </source>
</evidence>
<dbReference type="Pfam" id="PF00574">
    <property type="entry name" value="CLP_protease"/>
    <property type="match status" value="1"/>
</dbReference>
<feature type="region of interest" description="Disordered" evidence="7">
    <location>
        <begin position="422"/>
        <end position="466"/>
    </location>
</feature>
<keyword evidence="9" id="KW-1185">Reference proteome</keyword>
<dbReference type="PANTHER" id="PTHR10381:SF70">
    <property type="entry name" value="ATP-DEPENDENT CLP PROTEASE PROTEOLYTIC SUBUNIT"/>
    <property type="match status" value="1"/>
</dbReference>
<gene>
    <name evidence="8" type="ORF">NZD86_09080</name>
</gene>
<name>A0ABY6Z705_9BACL</name>
<proteinExistence type="inferred from homology"/>
<protein>
    <recommendedName>
        <fullName evidence="6">ATP-dependent Clp protease proteolytic subunit</fullName>
    </recommendedName>
</protein>
<comment type="similarity">
    <text evidence="1 6">Belongs to the peptidase S14 family.</text>
</comment>
<dbReference type="NCBIfam" id="NF045542">
    <property type="entry name" value="Clp_rel_HeadMat"/>
    <property type="match status" value="1"/>
</dbReference>
<dbReference type="Proteomes" id="UP001164803">
    <property type="component" value="Chromosome"/>
</dbReference>
<feature type="compositionally biased region" description="Basic and acidic residues" evidence="7">
    <location>
        <begin position="453"/>
        <end position="466"/>
    </location>
</feature>
<dbReference type="PANTHER" id="PTHR10381">
    <property type="entry name" value="ATP-DEPENDENT CLP PROTEASE PROTEOLYTIC SUBUNIT"/>
    <property type="match status" value="1"/>
</dbReference>
<evidence type="ECO:0000313" key="9">
    <source>
        <dbReference type="Proteomes" id="UP001164803"/>
    </source>
</evidence>